<evidence type="ECO:0000313" key="3">
    <source>
        <dbReference type="Proteomes" id="UP000594638"/>
    </source>
</evidence>
<gene>
    <name evidence="2" type="ORF">OLEA9_A025916</name>
</gene>
<dbReference type="Gene3D" id="3.30.565.10">
    <property type="entry name" value="Histidine kinase-like ATPase, C-terminal domain"/>
    <property type="match status" value="1"/>
</dbReference>
<sequence length="238" mass="26374">MGKVKVKVLNLIKPLAFVNKLSITLSLSSNLLEYAIDDEKRLMQVLLSSENTAPDLLAASESPCPNIPSPSPATLENNTLLAAIQNPGNTHHRTTRSKNNIHKNKQLSDDYVKDTGLGINPQDVPNLFTKFAQSQPLATKNFSSIGIGLAICKRFVNLMEGEIWIESGALGKGNYCYLYHETWNFWTLPFVPSVPRDHMLTNFSGLKVFVMDEKCAPFTPCVLDLSMLALLPSTYSFL</sequence>
<dbReference type="PROSITE" id="PS50109">
    <property type="entry name" value="HIS_KIN"/>
    <property type="match status" value="1"/>
</dbReference>
<dbReference type="GO" id="GO:0005524">
    <property type="term" value="F:ATP binding"/>
    <property type="evidence" value="ECO:0007669"/>
    <property type="project" value="UniProtKB-KW"/>
</dbReference>
<organism evidence="2 3">
    <name type="scientific">Olea europaea subsp. europaea</name>
    <dbReference type="NCBI Taxonomy" id="158383"/>
    <lineage>
        <taxon>Eukaryota</taxon>
        <taxon>Viridiplantae</taxon>
        <taxon>Streptophyta</taxon>
        <taxon>Embryophyta</taxon>
        <taxon>Tracheophyta</taxon>
        <taxon>Spermatophyta</taxon>
        <taxon>Magnoliopsida</taxon>
        <taxon>eudicotyledons</taxon>
        <taxon>Gunneridae</taxon>
        <taxon>Pentapetalae</taxon>
        <taxon>asterids</taxon>
        <taxon>lamiids</taxon>
        <taxon>Lamiales</taxon>
        <taxon>Oleaceae</taxon>
        <taxon>Oleeae</taxon>
        <taxon>Olea</taxon>
    </lineage>
</organism>
<comment type="caution">
    <text evidence="2">The sequence shown here is derived from an EMBL/GenBank/DDBJ whole genome shotgun (WGS) entry which is preliminary data.</text>
</comment>
<dbReference type="AlphaFoldDB" id="A0A8S0RZ45"/>
<dbReference type="Pfam" id="PF02518">
    <property type="entry name" value="HATPase_c"/>
    <property type="match status" value="1"/>
</dbReference>
<dbReference type="GO" id="GO:0005783">
    <property type="term" value="C:endoplasmic reticulum"/>
    <property type="evidence" value="ECO:0007669"/>
    <property type="project" value="TreeGrafter"/>
</dbReference>
<dbReference type="PANTHER" id="PTHR24423:SF615">
    <property type="entry name" value="ETHYLENE RECEPTOR 1"/>
    <property type="match status" value="1"/>
</dbReference>
<dbReference type="SMART" id="SM00387">
    <property type="entry name" value="HATPase_c"/>
    <property type="match status" value="1"/>
</dbReference>
<dbReference type="InterPro" id="IPR004358">
    <property type="entry name" value="Sig_transdc_His_kin-like_C"/>
</dbReference>
<accession>A0A8S0RZ45</accession>
<feature type="domain" description="Histidine kinase" evidence="1">
    <location>
        <begin position="112"/>
        <end position="167"/>
    </location>
</feature>
<dbReference type="OrthoDB" id="1652966at2759"/>
<dbReference type="SUPFAM" id="SSF55874">
    <property type="entry name" value="ATPase domain of HSP90 chaperone/DNA topoisomerase II/histidine kinase"/>
    <property type="match status" value="1"/>
</dbReference>
<evidence type="ECO:0000259" key="1">
    <source>
        <dbReference type="PROSITE" id="PS50109"/>
    </source>
</evidence>
<protein>
    <submittedName>
        <fullName evidence="2">Ethylene receptor</fullName>
    </submittedName>
</protein>
<keyword evidence="3" id="KW-1185">Reference proteome</keyword>
<dbReference type="GO" id="GO:0004672">
    <property type="term" value="F:protein kinase activity"/>
    <property type="evidence" value="ECO:0007669"/>
    <property type="project" value="UniProtKB-ARBA"/>
</dbReference>
<dbReference type="PANTHER" id="PTHR24423">
    <property type="entry name" value="TWO-COMPONENT SENSOR HISTIDINE KINASE"/>
    <property type="match status" value="1"/>
</dbReference>
<dbReference type="PRINTS" id="PR00344">
    <property type="entry name" value="BCTRLSENSOR"/>
</dbReference>
<dbReference type="InterPro" id="IPR005467">
    <property type="entry name" value="His_kinase_dom"/>
</dbReference>
<dbReference type="InterPro" id="IPR003594">
    <property type="entry name" value="HATPase_dom"/>
</dbReference>
<name>A0A8S0RZ45_OLEEU</name>
<dbReference type="Proteomes" id="UP000594638">
    <property type="component" value="Unassembled WGS sequence"/>
</dbReference>
<dbReference type="GO" id="GO:0046872">
    <property type="term" value="F:metal ion binding"/>
    <property type="evidence" value="ECO:0007669"/>
    <property type="project" value="UniProtKB-KW"/>
</dbReference>
<proteinExistence type="predicted"/>
<dbReference type="GO" id="GO:0038199">
    <property type="term" value="F:ethylene receptor activity"/>
    <property type="evidence" value="ECO:0007669"/>
    <property type="project" value="TreeGrafter"/>
</dbReference>
<evidence type="ECO:0000313" key="2">
    <source>
        <dbReference type="EMBL" id="CAA2984399.1"/>
    </source>
</evidence>
<dbReference type="Gramene" id="OE9A025916T1">
    <property type="protein sequence ID" value="OE9A025916C1"/>
    <property type="gene ID" value="OE9A025916"/>
</dbReference>
<dbReference type="InterPro" id="IPR036890">
    <property type="entry name" value="HATPase_C_sf"/>
</dbReference>
<dbReference type="EMBL" id="CACTIH010003762">
    <property type="protein sequence ID" value="CAA2984399.1"/>
    <property type="molecule type" value="Genomic_DNA"/>
</dbReference>
<keyword evidence="2" id="KW-0675">Receptor</keyword>
<dbReference type="GO" id="GO:0051740">
    <property type="term" value="F:ethylene binding"/>
    <property type="evidence" value="ECO:0007669"/>
    <property type="project" value="TreeGrafter"/>
</dbReference>
<reference evidence="2 3" key="1">
    <citation type="submission" date="2019-12" db="EMBL/GenBank/DDBJ databases">
        <authorList>
            <person name="Alioto T."/>
            <person name="Alioto T."/>
            <person name="Gomez Garrido J."/>
        </authorList>
    </citation>
    <scope>NUCLEOTIDE SEQUENCE [LARGE SCALE GENOMIC DNA]</scope>
</reference>